<organism evidence="1 2">
    <name type="scientific">Glomus cerebriforme</name>
    <dbReference type="NCBI Taxonomy" id="658196"/>
    <lineage>
        <taxon>Eukaryota</taxon>
        <taxon>Fungi</taxon>
        <taxon>Fungi incertae sedis</taxon>
        <taxon>Mucoromycota</taxon>
        <taxon>Glomeromycotina</taxon>
        <taxon>Glomeromycetes</taxon>
        <taxon>Glomerales</taxon>
        <taxon>Glomeraceae</taxon>
        <taxon>Glomus</taxon>
    </lineage>
</organism>
<gene>
    <name evidence="1" type="ORF">C1645_839331</name>
</gene>
<accession>A0A397S3L4</accession>
<evidence type="ECO:0000313" key="1">
    <source>
        <dbReference type="EMBL" id="RIA80082.1"/>
    </source>
</evidence>
<proteinExistence type="predicted"/>
<evidence type="ECO:0000313" key="2">
    <source>
        <dbReference type="Proteomes" id="UP000265703"/>
    </source>
</evidence>
<dbReference type="Proteomes" id="UP000265703">
    <property type="component" value="Unassembled WGS sequence"/>
</dbReference>
<dbReference type="AlphaFoldDB" id="A0A397S3L4"/>
<sequence>MNSPIWNTLYNIDYASKNGAFINHIKFIFHRMLFSTASPFFIFIKNALYDNPTLEHRTNEHLKEFWAEFQLHF</sequence>
<name>A0A397S3L4_9GLOM</name>
<keyword evidence="2" id="KW-1185">Reference proteome</keyword>
<reference evidence="1 2" key="1">
    <citation type="submission" date="2018-06" db="EMBL/GenBank/DDBJ databases">
        <title>Comparative genomics reveals the genomic features of Rhizophagus irregularis, R. cerebriforme, R. diaphanum and Gigaspora rosea, and their symbiotic lifestyle signature.</title>
        <authorList>
            <person name="Morin E."/>
            <person name="San Clemente H."/>
            <person name="Chen E.C.H."/>
            <person name="De La Providencia I."/>
            <person name="Hainaut M."/>
            <person name="Kuo A."/>
            <person name="Kohler A."/>
            <person name="Murat C."/>
            <person name="Tang N."/>
            <person name="Roy S."/>
            <person name="Loubradou J."/>
            <person name="Henrissat B."/>
            <person name="Grigoriev I.V."/>
            <person name="Corradi N."/>
            <person name="Roux C."/>
            <person name="Martin F.M."/>
        </authorList>
    </citation>
    <scope>NUCLEOTIDE SEQUENCE [LARGE SCALE GENOMIC DNA]</scope>
    <source>
        <strain evidence="1 2">DAOM 227022</strain>
    </source>
</reference>
<comment type="caution">
    <text evidence="1">The sequence shown here is derived from an EMBL/GenBank/DDBJ whole genome shotgun (WGS) entry which is preliminary data.</text>
</comment>
<dbReference type="EMBL" id="QKYT01001053">
    <property type="protein sequence ID" value="RIA80082.1"/>
    <property type="molecule type" value="Genomic_DNA"/>
</dbReference>
<protein>
    <submittedName>
        <fullName evidence="1">Uncharacterized protein</fullName>
    </submittedName>
</protein>